<evidence type="ECO:0000256" key="5">
    <source>
        <dbReference type="PROSITE-ProRule" id="PRU00125"/>
    </source>
</evidence>
<evidence type="ECO:0000256" key="2">
    <source>
        <dbReference type="ARBA" id="ARBA00022723"/>
    </source>
</evidence>
<dbReference type="GO" id="GO:0046872">
    <property type="term" value="F:metal ion binding"/>
    <property type="evidence" value="ECO:0007669"/>
    <property type="project" value="UniProtKB-KW"/>
</dbReference>
<dbReference type="Pfam" id="PF00412">
    <property type="entry name" value="LIM"/>
    <property type="match status" value="1"/>
</dbReference>
<keyword evidence="4 5" id="KW-0440">LIM domain</keyword>
<dbReference type="SMART" id="SM00132">
    <property type="entry name" value="LIM"/>
    <property type="match status" value="1"/>
</dbReference>
<protein>
    <submittedName>
        <fullName evidence="8">LIM zinc-binding domain-containing protein</fullName>
    </submittedName>
</protein>
<dbReference type="PROSITE" id="PS00478">
    <property type="entry name" value="LIM_DOMAIN_1"/>
    <property type="match status" value="1"/>
</dbReference>
<evidence type="ECO:0000256" key="4">
    <source>
        <dbReference type="ARBA" id="ARBA00023038"/>
    </source>
</evidence>
<dbReference type="PANTHER" id="PTHR24211">
    <property type="entry name" value="LIM DOMAIN-CONTAINING PROTEIN"/>
    <property type="match status" value="1"/>
</dbReference>
<dbReference type="SUPFAM" id="SSF57716">
    <property type="entry name" value="Glucocorticoid receptor-like (DNA-binding domain)"/>
    <property type="match status" value="1"/>
</dbReference>
<keyword evidence="3 5" id="KW-0862">Zinc</keyword>
<reference evidence="8" key="1">
    <citation type="submission" date="2017-02" db="UniProtKB">
        <authorList>
            <consortium name="WormBaseParasite"/>
        </authorList>
    </citation>
    <scope>IDENTIFICATION</scope>
</reference>
<evidence type="ECO:0000313" key="7">
    <source>
        <dbReference type="Proteomes" id="UP000046392"/>
    </source>
</evidence>
<dbReference type="WBParaSite" id="SPAL_0000922700.1">
    <property type="protein sequence ID" value="SPAL_0000922700.1"/>
    <property type="gene ID" value="SPAL_0000922700"/>
</dbReference>
<dbReference type="InterPro" id="IPR047120">
    <property type="entry name" value="Pk/Esn/Tes"/>
</dbReference>
<sequence length="83" mass="9380">SSVCSKCNGILEKGDLAVIAPNLGEQNTWHPACFTCKTCDQLLIDLTYCVRENSIYCERHYAELHKPRCSACDEVSFIFKNYA</sequence>
<dbReference type="Gene3D" id="2.10.110.10">
    <property type="entry name" value="Cysteine Rich Protein"/>
    <property type="match status" value="1"/>
</dbReference>
<dbReference type="AlphaFoldDB" id="A0A0N5BTP9"/>
<keyword evidence="2 5" id="KW-0479">Metal-binding</keyword>
<keyword evidence="7" id="KW-1185">Reference proteome</keyword>
<name>A0A0N5BTP9_STREA</name>
<feature type="domain" description="LIM zinc-binding" evidence="6">
    <location>
        <begin position="2"/>
        <end position="67"/>
    </location>
</feature>
<dbReference type="InterPro" id="IPR001781">
    <property type="entry name" value="Znf_LIM"/>
</dbReference>
<organism evidence="7 8">
    <name type="scientific">Strongyloides papillosus</name>
    <name type="common">Intestinal threadworm</name>
    <dbReference type="NCBI Taxonomy" id="174720"/>
    <lineage>
        <taxon>Eukaryota</taxon>
        <taxon>Metazoa</taxon>
        <taxon>Ecdysozoa</taxon>
        <taxon>Nematoda</taxon>
        <taxon>Chromadorea</taxon>
        <taxon>Rhabditida</taxon>
        <taxon>Tylenchina</taxon>
        <taxon>Panagrolaimomorpha</taxon>
        <taxon>Strongyloidoidea</taxon>
        <taxon>Strongyloididae</taxon>
        <taxon>Strongyloides</taxon>
    </lineage>
</organism>
<comment type="similarity">
    <text evidence="1">Belongs to the prickle / espinas / testin family.</text>
</comment>
<evidence type="ECO:0000256" key="3">
    <source>
        <dbReference type="ARBA" id="ARBA00022833"/>
    </source>
</evidence>
<dbReference type="PROSITE" id="PS50023">
    <property type="entry name" value="LIM_DOMAIN_2"/>
    <property type="match status" value="1"/>
</dbReference>
<dbReference type="PANTHER" id="PTHR24211:SF37">
    <property type="entry name" value="PROTEIN ESPINAS-LIKE PROTEIN"/>
    <property type="match status" value="1"/>
</dbReference>
<proteinExistence type="inferred from homology"/>
<evidence type="ECO:0000259" key="6">
    <source>
        <dbReference type="PROSITE" id="PS50023"/>
    </source>
</evidence>
<evidence type="ECO:0000256" key="1">
    <source>
        <dbReference type="ARBA" id="ARBA00008268"/>
    </source>
</evidence>
<evidence type="ECO:0000313" key="8">
    <source>
        <dbReference type="WBParaSite" id="SPAL_0000922700.1"/>
    </source>
</evidence>
<dbReference type="FunFam" id="2.10.110.10:FF:000035">
    <property type="entry name" value="prickle-like protein 2 isoform X1"/>
    <property type="match status" value="1"/>
</dbReference>
<accession>A0A0N5BTP9</accession>
<dbReference type="STRING" id="174720.A0A0N5BTP9"/>
<dbReference type="Proteomes" id="UP000046392">
    <property type="component" value="Unplaced"/>
</dbReference>